<dbReference type="InterPro" id="IPR002347">
    <property type="entry name" value="SDR_fam"/>
</dbReference>
<evidence type="ECO:0000313" key="3">
    <source>
        <dbReference type="Proteomes" id="UP000813385"/>
    </source>
</evidence>
<dbReference type="Pfam" id="PF00106">
    <property type="entry name" value="adh_short"/>
    <property type="match status" value="1"/>
</dbReference>
<evidence type="ECO:0000313" key="2">
    <source>
        <dbReference type="EMBL" id="KAH7347266.1"/>
    </source>
</evidence>
<accession>A0A8K0WXN2</accession>
<dbReference type="EMBL" id="JAGPXD010000007">
    <property type="protein sequence ID" value="KAH7347266.1"/>
    <property type="molecule type" value="Genomic_DNA"/>
</dbReference>
<reference evidence="2" key="1">
    <citation type="journal article" date="2021" name="Nat. Commun.">
        <title>Genetic determinants of endophytism in the Arabidopsis root mycobiome.</title>
        <authorList>
            <person name="Mesny F."/>
            <person name="Miyauchi S."/>
            <person name="Thiergart T."/>
            <person name="Pickel B."/>
            <person name="Atanasova L."/>
            <person name="Karlsson M."/>
            <person name="Huettel B."/>
            <person name="Barry K.W."/>
            <person name="Haridas S."/>
            <person name="Chen C."/>
            <person name="Bauer D."/>
            <person name="Andreopoulos W."/>
            <person name="Pangilinan J."/>
            <person name="LaButti K."/>
            <person name="Riley R."/>
            <person name="Lipzen A."/>
            <person name="Clum A."/>
            <person name="Drula E."/>
            <person name="Henrissat B."/>
            <person name="Kohler A."/>
            <person name="Grigoriev I.V."/>
            <person name="Martin F.M."/>
            <person name="Hacquard S."/>
        </authorList>
    </citation>
    <scope>NUCLEOTIDE SEQUENCE</scope>
    <source>
        <strain evidence="2">MPI-CAGE-AT-0016</strain>
    </source>
</reference>
<protein>
    <submittedName>
        <fullName evidence="2">Uncharacterized protein</fullName>
    </submittedName>
</protein>
<dbReference type="Proteomes" id="UP000813385">
    <property type="component" value="Unassembled WGS sequence"/>
</dbReference>
<dbReference type="PANTHER" id="PTHR47534:SF3">
    <property type="entry name" value="ALCOHOL DEHYDROGENASE-LIKE C-TERMINAL DOMAIN-CONTAINING PROTEIN"/>
    <property type="match status" value="1"/>
</dbReference>
<dbReference type="InterPro" id="IPR036291">
    <property type="entry name" value="NAD(P)-bd_dom_sf"/>
</dbReference>
<dbReference type="SUPFAM" id="SSF51735">
    <property type="entry name" value="NAD(P)-binding Rossmann-fold domains"/>
    <property type="match status" value="1"/>
</dbReference>
<dbReference type="OrthoDB" id="542013at2759"/>
<dbReference type="InterPro" id="IPR052228">
    <property type="entry name" value="Sec_Metab_Biosynth_Oxidored"/>
</dbReference>
<sequence>MASLRALVIGGTGGIGYAMAVRLAGESPASHITISGRNKPKVIPHPNMEFVPLDASSMRSIKKYTDAFKSTQPEALDLLVLTQGIGTLAGRTETGEGIDNKMALHFYGKQLLIRELLPALKEDARVVIVLDGKTGKAPSQLDWTDLDLKRNFGIANAAKHCVTMTDAMVQSFAAKQEAEGSGKRHFVHAYPGIVNTGIADKMPWILRPVIKGLATVLAVSPDTCAEHMVTGARTVTAEGDKSGRFWSCIDDKGHLVQNKPKWTAEEIKGIEDHTWKIIEDALNKP</sequence>
<dbReference type="Gene3D" id="3.40.50.720">
    <property type="entry name" value="NAD(P)-binding Rossmann-like Domain"/>
    <property type="match status" value="1"/>
</dbReference>
<proteinExistence type="predicted"/>
<comment type="caution">
    <text evidence="2">The sequence shown here is derived from an EMBL/GenBank/DDBJ whole genome shotgun (WGS) entry which is preliminary data.</text>
</comment>
<gene>
    <name evidence="2" type="ORF">B0T11DRAFT_291067</name>
</gene>
<name>A0A8K0WXN2_9PEZI</name>
<organism evidence="2 3">
    <name type="scientific">Plectosphaerella cucumerina</name>
    <dbReference type="NCBI Taxonomy" id="40658"/>
    <lineage>
        <taxon>Eukaryota</taxon>
        <taxon>Fungi</taxon>
        <taxon>Dikarya</taxon>
        <taxon>Ascomycota</taxon>
        <taxon>Pezizomycotina</taxon>
        <taxon>Sordariomycetes</taxon>
        <taxon>Hypocreomycetidae</taxon>
        <taxon>Glomerellales</taxon>
        <taxon>Plectosphaerellaceae</taxon>
        <taxon>Plectosphaerella</taxon>
    </lineage>
</organism>
<dbReference type="AlphaFoldDB" id="A0A8K0WXN2"/>
<keyword evidence="1" id="KW-0560">Oxidoreductase</keyword>
<dbReference type="PANTHER" id="PTHR47534">
    <property type="entry name" value="YALI0E05731P"/>
    <property type="match status" value="1"/>
</dbReference>
<keyword evidence="3" id="KW-1185">Reference proteome</keyword>
<evidence type="ECO:0000256" key="1">
    <source>
        <dbReference type="ARBA" id="ARBA00023002"/>
    </source>
</evidence>
<dbReference type="GO" id="GO:0016491">
    <property type="term" value="F:oxidoreductase activity"/>
    <property type="evidence" value="ECO:0007669"/>
    <property type="project" value="UniProtKB-KW"/>
</dbReference>